<evidence type="ECO:0000256" key="1">
    <source>
        <dbReference type="SAM" id="MobiDB-lite"/>
    </source>
</evidence>
<protein>
    <submittedName>
        <fullName evidence="2">Uncharacterized protein</fullName>
    </submittedName>
</protein>
<name>A0AAD7HRN7_9AGAR</name>
<gene>
    <name evidence="2" type="ORF">B0H16DRAFT_1780206</name>
</gene>
<dbReference type="AlphaFoldDB" id="A0AAD7HRN7"/>
<keyword evidence="3" id="KW-1185">Reference proteome</keyword>
<evidence type="ECO:0000313" key="3">
    <source>
        <dbReference type="Proteomes" id="UP001215598"/>
    </source>
</evidence>
<dbReference type="Proteomes" id="UP001215598">
    <property type="component" value="Unassembled WGS sequence"/>
</dbReference>
<reference evidence="2" key="1">
    <citation type="submission" date="2023-03" db="EMBL/GenBank/DDBJ databases">
        <title>Massive genome expansion in bonnet fungi (Mycena s.s.) driven by repeated elements and novel gene families across ecological guilds.</title>
        <authorList>
            <consortium name="Lawrence Berkeley National Laboratory"/>
            <person name="Harder C.B."/>
            <person name="Miyauchi S."/>
            <person name="Viragh M."/>
            <person name="Kuo A."/>
            <person name="Thoen E."/>
            <person name="Andreopoulos B."/>
            <person name="Lu D."/>
            <person name="Skrede I."/>
            <person name="Drula E."/>
            <person name="Henrissat B."/>
            <person name="Morin E."/>
            <person name="Kohler A."/>
            <person name="Barry K."/>
            <person name="LaButti K."/>
            <person name="Morin E."/>
            <person name="Salamov A."/>
            <person name="Lipzen A."/>
            <person name="Mereny Z."/>
            <person name="Hegedus B."/>
            <person name="Baldrian P."/>
            <person name="Stursova M."/>
            <person name="Weitz H."/>
            <person name="Taylor A."/>
            <person name="Grigoriev I.V."/>
            <person name="Nagy L.G."/>
            <person name="Martin F."/>
            <person name="Kauserud H."/>
        </authorList>
    </citation>
    <scope>NUCLEOTIDE SEQUENCE</scope>
    <source>
        <strain evidence="2">CBHHK182m</strain>
    </source>
</reference>
<accession>A0AAD7HRN7</accession>
<comment type="caution">
    <text evidence="2">The sequence shown here is derived from an EMBL/GenBank/DDBJ whole genome shotgun (WGS) entry which is preliminary data.</text>
</comment>
<proteinExistence type="predicted"/>
<feature type="region of interest" description="Disordered" evidence="1">
    <location>
        <begin position="306"/>
        <end position="330"/>
    </location>
</feature>
<sequence length="567" mass="61587">MSDRDLYSRLLLATGNGYPLSYPQPSDDLPPECQARGLEIGDVGALSSAGSFKVFFNICRPHDDPANRFGVPVGFERIDLGSNPYVSQKTYHRPGSHVSNTKMNKRRLDLDAQVDNVQVVSTIFLFSPVGAGAVIELSTTSTQAAVLLLPDGGSRLDLWFLETFRDLAIKHAQSWYAFVTDLGTMVENGDLYLITGVDKSVSWGVAAERSHTEDGSISLKLSAAQVGSAGGSHAWSWEANSAFADMGPRRPPGEAQSTQNQTVFLRGFKIAIRSLAGRKIPQAILVGDSKPLTFLSPRWFKSFRGSNAPTASGLTNRNTPRNNNDGTPHDEEFAVEFLPATQLFHPADAIAKHILGSSPEASAAVIHDDEWTSVLEQNEEAIPDESELIRRIFARYETTSMFGGVYLSDKPRSQTTEKTLSVSLTRGAKGGSVGYGDRLRLAVKNIGRRGNPGAEVGQGGSIANEPEDMSQSILGDLGFMAAEASRLSESNIVVKDTAVDMPIKEFCEEYKISRDLLARLEKEGFTTAGTLLEVTNIQLEDKGFGLGHISELKRALERYGVENGIQK</sequence>
<feature type="compositionally biased region" description="Polar residues" evidence="1">
    <location>
        <begin position="306"/>
        <end position="326"/>
    </location>
</feature>
<evidence type="ECO:0000313" key="2">
    <source>
        <dbReference type="EMBL" id="KAJ7726625.1"/>
    </source>
</evidence>
<organism evidence="2 3">
    <name type="scientific">Mycena metata</name>
    <dbReference type="NCBI Taxonomy" id="1033252"/>
    <lineage>
        <taxon>Eukaryota</taxon>
        <taxon>Fungi</taxon>
        <taxon>Dikarya</taxon>
        <taxon>Basidiomycota</taxon>
        <taxon>Agaricomycotina</taxon>
        <taxon>Agaricomycetes</taxon>
        <taxon>Agaricomycetidae</taxon>
        <taxon>Agaricales</taxon>
        <taxon>Marasmiineae</taxon>
        <taxon>Mycenaceae</taxon>
        <taxon>Mycena</taxon>
    </lineage>
</organism>
<dbReference type="EMBL" id="JARKIB010000185">
    <property type="protein sequence ID" value="KAJ7726625.1"/>
    <property type="molecule type" value="Genomic_DNA"/>
</dbReference>